<evidence type="ECO:0000313" key="7">
    <source>
        <dbReference type="Proteomes" id="UP001374584"/>
    </source>
</evidence>
<dbReference type="Pfam" id="PF00450">
    <property type="entry name" value="Peptidase_S10"/>
    <property type="match status" value="1"/>
</dbReference>
<dbReference type="FunFam" id="3.40.50.1820:FF:000123">
    <property type="entry name" value="Carboxypeptidase"/>
    <property type="match status" value="1"/>
</dbReference>
<dbReference type="InterPro" id="IPR029058">
    <property type="entry name" value="AB_hydrolase_fold"/>
</dbReference>
<feature type="chain" id="PRO_5042669751" description="Carboxypeptidase" evidence="4">
    <location>
        <begin position="26"/>
        <end position="582"/>
    </location>
</feature>
<keyword evidence="4" id="KW-0121">Carboxypeptidase</keyword>
<protein>
    <recommendedName>
        <fullName evidence="4">Carboxypeptidase</fullName>
        <ecNumber evidence="4">3.4.16.-</ecNumber>
    </recommendedName>
</protein>
<dbReference type="SUPFAM" id="SSF53474">
    <property type="entry name" value="alpha/beta-Hydrolases"/>
    <property type="match status" value="1"/>
</dbReference>
<evidence type="ECO:0000256" key="2">
    <source>
        <dbReference type="ARBA" id="ARBA00009431"/>
    </source>
</evidence>
<keyword evidence="4" id="KW-0732">Signal</keyword>
<evidence type="ECO:0000256" key="1">
    <source>
        <dbReference type="ARBA" id="ARBA00004613"/>
    </source>
</evidence>
<dbReference type="PROSITE" id="PS00131">
    <property type="entry name" value="CARBOXYPEPT_SER_SER"/>
    <property type="match status" value="1"/>
</dbReference>
<organism evidence="6 7">
    <name type="scientific">Phaseolus coccineus</name>
    <name type="common">Scarlet runner bean</name>
    <name type="synonym">Phaseolus multiflorus</name>
    <dbReference type="NCBI Taxonomy" id="3886"/>
    <lineage>
        <taxon>Eukaryota</taxon>
        <taxon>Viridiplantae</taxon>
        <taxon>Streptophyta</taxon>
        <taxon>Embryophyta</taxon>
        <taxon>Tracheophyta</taxon>
        <taxon>Spermatophyta</taxon>
        <taxon>Magnoliopsida</taxon>
        <taxon>eudicotyledons</taxon>
        <taxon>Gunneridae</taxon>
        <taxon>Pentapetalae</taxon>
        <taxon>rosids</taxon>
        <taxon>fabids</taxon>
        <taxon>Fabales</taxon>
        <taxon>Fabaceae</taxon>
        <taxon>Papilionoideae</taxon>
        <taxon>50 kb inversion clade</taxon>
        <taxon>NPAAA clade</taxon>
        <taxon>indigoferoid/millettioid clade</taxon>
        <taxon>Phaseoleae</taxon>
        <taxon>Phaseolus</taxon>
    </lineage>
</organism>
<accession>A0AAN9LKC1</accession>
<reference evidence="6 7" key="1">
    <citation type="submission" date="2024-01" db="EMBL/GenBank/DDBJ databases">
        <title>The genomes of 5 underutilized Papilionoideae crops provide insights into root nodulation and disease resistanc.</title>
        <authorList>
            <person name="Jiang F."/>
        </authorList>
    </citation>
    <scope>NUCLEOTIDE SEQUENCE [LARGE SCALE GENOMIC DNA]</scope>
    <source>
        <strain evidence="6">JINMINGXINNONG_FW02</strain>
        <tissue evidence="6">Leaves</tissue>
    </source>
</reference>
<keyword evidence="5" id="KW-0812">Transmembrane</keyword>
<dbReference type="InterPro" id="IPR018202">
    <property type="entry name" value="Ser_caboxypep_ser_AS"/>
</dbReference>
<feature type="signal peptide" evidence="4">
    <location>
        <begin position="1"/>
        <end position="25"/>
    </location>
</feature>
<dbReference type="PANTHER" id="PTHR11802">
    <property type="entry name" value="SERINE PROTEASE FAMILY S10 SERINE CARBOXYPEPTIDASE"/>
    <property type="match status" value="1"/>
</dbReference>
<dbReference type="PANTHER" id="PTHR11802:SF320">
    <property type="entry name" value="CARBOXYPEPTIDASE"/>
    <property type="match status" value="1"/>
</dbReference>
<sequence length="582" mass="65374">MLPCTSNKTFFSFFTFLSYISLALCLLCNTCTTGTYSSLTSSSQCHLPLEFSSLLVASFSRDFLPASFFSVGFFSAGFAIICRERLQKMMDERMLLDFETMMYTYRFSSCYLIGRYGMEKFKAFGITLVFFVILFQEGSVTCSSRSSRNEDGSEEWGYVQIRPKAHLFWWFYRSPYRVDNPSEAWPIILWLQGGPGGSGVGFGNFLEIGPLDGNLKPRHFTWLRKADLLFVDNPVGTGYSYVEDSDLYVKTEEEATTDLTTLLAELLKNDVNLQKSPLFIVAESYGGKFAVALALSVLKAIQQGTLKVTLGGVALGNSWISPEDFVFSWGPLLRDLSRLDDNGLQKANSIAERIKQQLEAGQFADATNSCADLENEISASSNSVDFYNFLQDSDIDSNSLNAMELGLSKEVAIMRYSKYLMSKISTLGSEKDDLEKLLNGVIRKKLKIIPENVTYEVQSWEVFESLVTDFMKPRISEVDELLELGVNVTVYNGQVDLICATKGTEAWLKKLKWEGLESFLEKDRTPIYCGSDKTTKGFFKSYKNLQFYWILGAGHYVPTDEPCVALDMVGAITRSPATLNIQ</sequence>
<dbReference type="AlphaFoldDB" id="A0AAN9LKC1"/>
<evidence type="ECO:0000256" key="4">
    <source>
        <dbReference type="RuleBase" id="RU361156"/>
    </source>
</evidence>
<dbReference type="GO" id="GO:0005576">
    <property type="term" value="C:extracellular region"/>
    <property type="evidence" value="ECO:0007669"/>
    <property type="project" value="UniProtKB-SubCell"/>
</dbReference>
<dbReference type="PRINTS" id="PR00724">
    <property type="entry name" value="CRBOXYPTASEC"/>
</dbReference>
<evidence type="ECO:0000313" key="6">
    <source>
        <dbReference type="EMBL" id="KAK7335668.1"/>
    </source>
</evidence>
<dbReference type="Gene3D" id="3.40.50.1820">
    <property type="entry name" value="alpha/beta hydrolase"/>
    <property type="match status" value="1"/>
</dbReference>
<evidence type="ECO:0000256" key="5">
    <source>
        <dbReference type="SAM" id="Phobius"/>
    </source>
</evidence>
<keyword evidence="3" id="KW-0964">Secreted</keyword>
<dbReference type="InterPro" id="IPR001563">
    <property type="entry name" value="Peptidase_S10"/>
</dbReference>
<proteinExistence type="inferred from homology"/>
<evidence type="ECO:0000256" key="3">
    <source>
        <dbReference type="ARBA" id="ARBA00022525"/>
    </source>
</evidence>
<dbReference type="GO" id="GO:0006508">
    <property type="term" value="P:proteolysis"/>
    <property type="evidence" value="ECO:0007669"/>
    <property type="project" value="UniProtKB-KW"/>
</dbReference>
<dbReference type="EC" id="3.4.16.-" evidence="4"/>
<dbReference type="Proteomes" id="UP001374584">
    <property type="component" value="Unassembled WGS sequence"/>
</dbReference>
<keyword evidence="7" id="KW-1185">Reference proteome</keyword>
<comment type="similarity">
    <text evidence="2 4">Belongs to the peptidase S10 family.</text>
</comment>
<keyword evidence="4" id="KW-0378">Hydrolase</keyword>
<gene>
    <name evidence="6" type="ORF">VNO80_27638</name>
</gene>
<feature type="transmembrane region" description="Helical" evidence="5">
    <location>
        <begin position="121"/>
        <end position="139"/>
    </location>
</feature>
<comment type="caution">
    <text evidence="6">The sequence shown here is derived from an EMBL/GenBank/DDBJ whole genome shotgun (WGS) entry which is preliminary data.</text>
</comment>
<keyword evidence="5" id="KW-0472">Membrane</keyword>
<name>A0AAN9LKC1_PHACN</name>
<keyword evidence="5" id="KW-1133">Transmembrane helix</keyword>
<comment type="subcellular location">
    <subcellularLocation>
        <location evidence="1">Secreted</location>
    </subcellularLocation>
</comment>
<feature type="transmembrane region" description="Helical" evidence="5">
    <location>
        <begin position="63"/>
        <end position="82"/>
    </location>
</feature>
<dbReference type="EMBL" id="JAYMYR010000010">
    <property type="protein sequence ID" value="KAK7335668.1"/>
    <property type="molecule type" value="Genomic_DNA"/>
</dbReference>
<dbReference type="GO" id="GO:0004185">
    <property type="term" value="F:serine-type carboxypeptidase activity"/>
    <property type="evidence" value="ECO:0007669"/>
    <property type="project" value="UniProtKB-UniRule"/>
</dbReference>
<keyword evidence="4" id="KW-0645">Protease</keyword>